<evidence type="ECO:0000313" key="6">
    <source>
        <dbReference type="Proteomes" id="UP000029409"/>
    </source>
</evidence>
<proteinExistence type="predicted"/>
<dbReference type="AlphaFoldDB" id="A0A089HSM0"/>
<dbReference type="CDD" id="cd00090">
    <property type="entry name" value="HTH_ARSR"/>
    <property type="match status" value="1"/>
</dbReference>
<evidence type="ECO:0000259" key="4">
    <source>
        <dbReference type="PROSITE" id="PS50987"/>
    </source>
</evidence>
<dbReference type="SMART" id="SM00418">
    <property type="entry name" value="HTH_ARSR"/>
    <property type="match status" value="1"/>
</dbReference>
<evidence type="ECO:0000256" key="2">
    <source>
        <dbReference type="ARBA" id="ARBA00023125"/>
    </source>
</evidence>
<name>A0A089HSM0_PAEDU</name>
<dbReference type="PANTHER" id="PTHR33154:SF36">
    <property type="entry name" value="TRANSCRIPTIONAL REGULATOR"/>
    <property type="match status" value="1"/>
</dbReference>
<organism evidence="5 6">
    <name type="scientific">Paenibacillus durus</name>
    <name type="common">Paenibacillus azotofixans</name>
    <dbReference type="NCBI Taxonomy" id="44251"/>
    <lineage>
        <taxon>Bacteria</taxon>
        <taxon>Bacillati</taxon>
        <taxon>Bacillota</taxon>
        <taxon>Bacilli</taxon>
        <taxon>Bacillales</taxon>
        <taxon>Paenibacillaceae</taxon>
        <taxon>Paenibacillus</taxon>
    </lineage>
</organism>
<dbReference type="Proteomes" id="UP000029409">
    <property type="component" value="Chromosome"/>
</dbReference>
<evidence type="ECO:0000313" key="5">
    <source>
        <dbReference type="EMBL" id="AIQ13745.1"/>
    </source>
</evidence>
<dbReference type="GO" id="GO:0003700">
    <property type="term" value="F:DNA-binding transcription factor activity"/>
    <property type="evidence" value="ECO:0007669"/>
    <property type="project" value="InterPro"/>
</dbReference>
<dbReference type="InterPro" id="IPR011991">
    <property type="entry name" value="ArsR-like_HTH"/>
</dbReference>
<dbReference type="InterPro" id="IPR036390">
    <property type="entry name" value="WH_DNA-bd_sf"/>
</dbReference>
<gene>
    <name evidence="5" type="ORF">PDUR_18845</name>
</gene>
<dbReference type="KEGG" id="pdu:PDUR_18845"/>
<keyword evidence="2" id="KW-0238">DNA-binding</keyword>
<dbReference type="GO" id="GO:0003677">
    <property type="term" value="F:DNA binding"/>
    <property type="evidence" value="ECO:0007669"/>
    <property type="project" value="UniProtKB-KW"/>
</dbReference>
<dbReference type="InterPro" id="IPR051081">
    <property type="entry name" value="HTH_MetalResp_TranReg"/>
</dbReference>
<dbReference type="SUPFAM" id="SSF46785">
    <property type="entry name" value="Winged helix' DNA-binding domain"/>
    <property type="match status" value="1"/>
</dbReference>
<dbReference type="InterPro" id="IPR036388">
    <property type="entry name" value="WH-like_DNA-bd_sf"/>
</dbReference>
<keyword evidence="3" id="KW-0804">Transcription</keyword>
<keyword evidence="6" id="KW-1185">Reference proteome</keyword>
<evidence type="ECO:0000256" key="1">
    <source>
        <dbReference type="ARBA" id="ARBA00023015"/>
    </source>
</evidence>
<accession>A0A089HSM0</accession>
<dbReference type="STRING" id="44251.PDUR_18845"/>
<dbReference type="EMBL" id="CP009288">
    <property type="protein sequence ID" value="AIQ13745.1"/>
    <property type="molecule type" value="Genomic_DNA"/>
</dbReference>
<dbReference type="Pfam" id="PF01022">
    <property type="entry name" value="HTH_5"/>
    <property type="match status" value="1"/>
</dbReference>
<dbReference type="eggNOG" id="COG0640">
    <property type="taxonomic scope" value="Bacteria"/>
</dbReference>
<dbReference type="PANTHER" id="PTHR33154">
    <property type="entry name" value="TRANSCRIPTIONAL REGULATOR, ARSR FAMILY"/>
    <property type="match status" value="1"/>
</dbReference>
<dbReference type="Gene3D" id="1.10.10.10">
    <property type="entry name" value="Winged helix-like DNA-binding domain superfamily/Winged helix DNA-binding domain"/>
    <property type="match status" value="1"/>
</dbReference>
<sequence>MDHLDVTAKFIRGFADKTRLQILYSLIQEGKTVSQLIEEIGASQSRISQHLACLRDCGIVESRQEGKYVYYSVKNEDIISLLRMFDIALQPVKSLVSCCETVETLTCLSADNIESKKGSKLNEQSMEQVDL</sequence>
<dbReference type="RefSeq" id="WP_042207539.1">
    <property type="nucleotide sequence ID" value="NZ_CP009288.1"/>
</dbReference>
<dbReference type="PRINTS" id="PR00778">
    <property type="entry name" value="HTHARSR"/>
</dbReference>
<keyword evidence="1" id="KW-0805">Transcription regulation</keyword>
<dbReference type="PROSITE" id="PS50987">
    <property type="entry name" value="HTH_ARSR_2"/>
    <property type="match status" value="1"/>
</dbReference>
<protein>
    <submittedName>
        <fullName evidence="5">ArsR family transcriptional regulator</fullName>
    </submittedName>
</protein>
<dbReference type="NCBIfam" id="NF033788">
    <property type="entry name" value="HTH_metalloreg"/>
    <property type="match status" value="1"/>
</dbReference>
<reference evidence="5 6" key="1">
    <citation type="submission" date="2014-08" db="EMBL/GenBank/DDBJ databases">
        <title>Comparative genomics of the Paenibacillus odorifer group.</title>
        <authorList>
            <person name="den Bakker H.C."/>
            <person name="Tsai Y.-C."/>
            <person name="Martin N."/>
            <person name="Korlach J."/>
            <person name="Wiedmann M."/>
        </authorList>
    </citation>
    <scope>NUCLEOTIDE SEQUENCE [LARGE SCALE GENOMIC DNA]</scope>
    <source>
        <strain evidence="5 6">DSM 1735</strain>
    </source>
</reference>
<feature type="domain" description="HTH arsR-type" evidence="4">
    <location>
        <begin position="1"/>
        <end position="93"/>
    </location>
</feature>
<dbReference type="OrthoDB" id="9798835at2"/>
<evidence type="ECO:0000256" key="3">
    <source>
        <dbReference type="ARBA" id="ARBA00023163"/>
    </source>
</evidence>
<dbReference type="InterPro" id="IPR001845">
    <property type="entry name" value="HTH_ArsR_DNA-bd_dom"/>
</dbReference>